<sequence>MSDTTPQLSPSSPSLAYTVTISRTSALRDSLAVESGAYNEWLLLLSVLLRGYHDDACSDASCRRRPQLGVQCGIGTRSRLDVASLHTGNRSETSDQQAWSSLQIATIKPKLDTKVHVGRSVRSHMHIAHGKSRGFGAGREMRVGCLQGTDWKSAARRLARLLLRVGDFRIDQEAGIYDVSKIFDIRDNKRYAIICSEYIIIIVGAAAIDTTNGDASSQLISSEGGVGNKKISVVVANGTTGAIKKSSSDASSKLIISESSGSVTDGAVSSSVVESVSSSSTLTKSSSSKIIESVSSSTVVTGGTTEIISSSESQQLQQGSSGQHASLAIMQTGEKSTGIHQESSSKHEASSSSTAVSESSSMVKMESSSSSTAAKSESNRKSSTTQSKQLRQESDQSLAITEGSAVKSYVEESSSSTMQMSQSKHEAISSSTTSEIVTSYSSSSLDHKNQQEALTSTSHKTDIDSKQLQLAGATDISSVSQGFTTSNTSESSQKFVSSSQSSEVVESISQQKFISSDSTSSSIQQGASTVQHSTVITDDVRENAAVTNTTTSKSTSKSSKKSVTEKKDAAKADINFKYSGPIKEQCICEICTCGRTPCQKRGKFRHFQRIPNPTGPVDNNDVTLQRNRNKTAGRFDGFQRSSAQSTLGLASLTRGEHSALVAASGYALYLFLLHDGAHGMAPLTLCTFQRVLTITDLVELPPTVGSSRDQP</sequence>
<accession>A0ABQ8SMP1</accession>
<protein>
    <submittedName>
        <fullName evidence="2">Uncharacterized protein</fullName>
    </submittedName>
</protein>
<feature type="compositionally biased region" description="Low complexity" evidence="1">
    <location>
        <begin position="515"/>
        <end position="528"/>
    </location>
</feature>
<feature type="region of interest" description="Disordered" evidence="1">
    <location>
        <begin position="334"/>
        <end position="466"/>
    </location>
</feature>
<feature type="region of interest" description="Disordered" evidence="1">
    <location>
        <begin position="515"/>
        <end position="566"/>
    </location>
</feature>
<comment type="caution">
    <text evidence="2">The sequence shown here is derived from an EMBL/GenBank/DDBJ whole genome shotgun (WGS) entry which is preliminary data.</text>
</comment>
<feature type="compositionally biased region" description="Polar residues" evidence="1">
    <location>
        <begin position="381"/>
        <end position="399"/>
    </location>
</feature>
<feature type="compositionally biased region" description="Low complexity" evidence="1">
    <location>
        <begin position="429"/>
        <end position="444"/>
    </location>
</feature>
<feature type="compositionally biased region" description="Low complexity" evidence="1">
    <location>
        <begin position="547"/>
        <end position="557"/>
    </location>
</feature>
<evidence type="ECO:0000313" key="2">
    <source>
        <dbReference type="EMBL" id="KAJ4434917.1"/>
    </source>
</evidence>
<gene>
    <name evidence="2" type="ORF">ANN_23488</name>
</gene>
<feature type="compositionally biased region" description="Low complexity" evidence="1">
    <location>
        <begin position="413"/>
        <end position="422"/>
    </location>
</feature>
<evidence type="ECO:0000256" key="1">
    <source>
        <dbReference type="SAM" id="MobiDB-lite"/>
    </source>
</evidence>
<reference evidence="2 3" key="1">
    <citation type="journal article" date="2022" name="Allergy">
        <title>Genome assembly and annotation of Periplaneta americana reveal a comprehensive cockroach allergen profile.</title>
        <authorList>
            <person name="Wang L."/>
            <person name="Xiong Q."/>
            <person name="Saelim N."/>
            <person name="Wang L."/>
            <person name="Nong W."/>
            <person name="Wan A.T."/>
            <person name="Shi M."/>
            <person name="Liu X."/>
            <person name="Cao Q."/>
            <person name="Hui J.H.L."/>
            <person name="Sookrung N."/>
            <person name="Leung T.F."/>
            <person name="Tungtrongchitr A."/>
            <person name="Tsui S.K.W."/>
        </authorList>
    </citation>
    <scope>NUCLEOTIDE SEQUENCE [LARGE SCALE GENOMIC DNA]</scope>
    <source>
        <strain evidence="2">PWHHKU_190912</strain>
    </source>
</reference>
<feature type="compositionally biased region" description="Low complexity" evidence="1">
    <location>
        <begin position="350"/>
        <end position="376"/>
    </location>
</feature>
<organism evidence="2 3">
    <name type="scientific">Periplaneta americana</name>
    <name type="common">American cockroach</name>
    <name type="synonym">Blatta americana</name>
    <dbReference type="NCBI Taxonomy" id="6978"/>
    <lineage>
        <taxon>Eukaryota</taxon>
        <taxon>Metazoa</taxon>
        <taxon>Ecdysozoa</taxon>
        <taxon>Arthropoda</taxon>
        <taxon>Hexapoda</taxon>
        <taxon>Insecta</taxon>
        <taxon>Pterygota</taxon>
        <taxon>Neoptera</taxon>
        <taxon>Polyneoptera</taxon>
        <taxon>Dictyoptera</taxon>
        <taxon>Blattodea</taxon>
        <taxon>Blattoidea</taxon>
        <taxon>Blattidae</taxon>
        <taxon>Blattinae</taxon>
        <taxon>Periplaneta</taxon>
    </lineage>
</organism>
<dbReference type="EMBL" id="JAJSOF020000025">
    <property type="protein sequence ID" value="KAJ4434917.1"/>
    <property type="molecule type" value="Genomic_DNA"/>
</dbReference>
<evidence type="ECO:0000313" key="3">
    <source>
        <dbReference type="Proteomes" id="UP001148838"/>
    </source>
</evidence>
<name>A0ABQ8SMP1_PERAM</name>
<keyword evidence="3" id="KW-1185">Reference proteome</keyword>
<dbReference type="Proteomes" id="UP001148838">
    <property type="component" value="Unassembled WGS sequence"/>
</dbReference>
<proteinExistence type="predicted"/>